<sequence>MYGAYCNIADLKGVLGITTTTDDTVMRKIVESASRSIDQYTNRTFIAYTGTKVFNGSRELWIPDLLSISASGLKTDDNDDGTYENTWATTDYIEYGVGIEDTLNTYPRIRLETNPNGDYNSFASGVKKGVQIAGLWGYGDGISATPYVADTTITEDLTSGEAAIDVTAVTNLSAGQVILIGSEQYYIYSIATLTLTVEPTVNGTTAATHSSGATIYIYQYPSDIRQACIALSTALYQLRDKQGLQSERIGDYEYTVRGTAGRGGLMTEIGMIKSILDDTIRSYKRMRF</sequence>
<dbReference type="AlphaFoldDB" id="A0A6M3KCS9"/>
<name>A0A6M3KCS9_9ZZZZ</name>
<dbReference type="EMBL" id="MT142392">
    <property type="protein sequence ID" value="QJA79719.1"/>
    <property type="molecule type" value="Genomic_DNA"/>
</dbReference>
<accession>A0A6M3KCS9</accession>
<dbReference type="InterPro" id="IPR021146">
    <property type="entry name" value="Phage_gp6-like_head-tail"/>
</dbReference>
<dbReference type="Gene3D" id="1.10.3230.10">
    <property type="entry name" value="YqbG-like"/>
    <property type="match status" value="1"/>
</dbReference>
<proteinExistence type="predicted"/>
<protein>
    <submittedName>
        <fullName evidence="1">Putative head-tail connector</fullName>
    </submittedName>
</protein>
<dbReference type="InterPro" id="IPR036558">
    <property type="entry name" value="YqbG-like_sf"/>
</dbReference>
<organism evidence="1">
    <name type="scientific">viral metagenome</name>
    <dbReference type="NCBI Taxonomy" id="1070528"/>
    <lineage>
        <taxon>unclassified sequences</taxon>
        <taxon>metagenomes</taxon>
        <taxon>organismal metagenomes</taxon>
    </lineage>
</organism>
<evidence type="ECO:0000313" key="1">
    <source>
        <dbReference type="EMBL" id="QJA79719.1"/>
    </source>
</evidence>
<gene>
    <name evidence="1" type="ORF">MM415A00839_0006</name>
</gene>
<dbReference type="Pfam" id="PF05135">
    <property type="entry name" value="Phage_connect_1"/>
    <property type="match status" value="1"/>
</dbReference>
<reference evidence="1" key="1">
    <citation type="submission" date="2020-03" db="EMBL/GenBank/DDBJ databases">
        <title>The deep terrestrial virosphere.</title>
        <authorList>
            <person name="Holmfeldt K."/>
            <person name="Nilsson E."/>
            <person name="Simone D."/>
            <person name="Lopez-Fernandez M."/>
            <person name="Wu X."/>
            <person name="de Brujin I."/>
            <person name="Lundin D."/>
            <person name="Andersson A."/>
            <person name="Bertilsson S."/>
            <person name="Dopson M."/>
        </authorList>
    </citation>
    <scope>NUCLEOTIDE SEQUENCE</scope>
    <source>
        <strain evidence="1">MM415A00839</strain>
    </source>
</reference>